<reference evidence="2 3" key="1">
    <citation type="submission" date="2018-08" db="EMBL/GenBank/DDBJ databases">
        <title>Erythrobacter zhengii sp.nov., a bacterium isolated from deep-sea sediment.</title>
        <authorList>
            <person name="Fang C."/>
            <person name="Wu Y.-H."/>
            <person name="Sun C."/>
            <person name="Wang H."/>
            <person name="Cheng H."/>
            <person name="Meng F.-X."/>
            <person name="Wang C.-S."/>
            <person name="Xu X.-W."/>
        </authorList>
    </citation>
    <scope>NUCLEOTIDE SEQUENCE [LARGE SCALE GENOMIC DNA]</scope>
    <source>
        <strain evidence="2 3">CCTCC AB 2015396</strain>
    </source>
</reference>
<keyword evidence="3" id="KW-1185">Reference proteome</keyword>
<comment type="caution">
    <text evidence="2">The sequence shown here is derived from an EMBL/GenBank/DDBJ whole genome shotgun (WGS) entry which is preliminary data.</text>
</comment>
<dbReference type="NCBIfam" id="TIGR04433">
    <property type="entry name" value="UrcA_uranyl"/>
    <property type="match status" value="1"/>
</dbReference>
<dbReference type="InterPro" id="IPR030972">
    <property type="entry name" value="UrcA_uranyl"/>
</dbReference>
<sequence>MECPRSLSAPQPKAVPPVAAQPNRNFTPDQGSDRRDIMQAITIKLALAASALALAPTVSAAEGTGEQRSARVSYVDLDLATPEGVAELDRRIDSAAREICAVDGVTTGTRIRSRGARECYETAKSQLDRHFAQIKRDTNLGG</sequence>
<protein>
    <submittedName>
        <fullName evidence="2">UrcA family protein</fullName>
    </submittedName>
</protein>
<evidence type="ECO:0000313" key="2">
    <source>
        <dbReference type="EMBL" id="RIV92330.1"/>
    </source>
</evidence>
<accession>A0A3A1PET6</accession>
<dbReference type="EMBL" id="QXFM01000010">
    <property type="protein sequence ID" value="RIV92330.1"/>
    <property type="molecule type" value="Genomic_DNA"/>
</dbReference>
<name>A0A3A1PET6_9SPHN</name>
<feature type="region of interest" description="Disordered" evidence="1">
    <location>
        <begin position="1"/>
        <end position="33"/>
    </location>
</feature>
<proteinExistence type="predicted"/>
<gene>
    <name evidence="2" type="ORF">D2V17_01865</name>
</gene>
<evidence type="ECO:0000256" key="1">
    <source>
        <dbReference type="SAM" id="MobiDB-lite"/>
    </source>
</evidence>
<dbReference type="AlphaFoldDB" id="A0A3A1PET6"/>
<dbReference type="OrthoDB" id="7450905at2"/>
<dbReference type="Proteomes" id="UP000265366">
    <property type="component" value="Unassembled WGS sequence"/>
</dbReference>
<organism evidence="2 3">
    <name type="scientific">Aurantiacibacter xanthus</name>
    <dbReference type="NCBI Taxonomy" id="1784712"/>
    <lineage>
        <taxon>Bacteria</taxon>
        <taxon>Pseudomonadati</taxon>
        <taxon>Pseudomonadota</taxon>
        <taxon>Alphaproteobacteria</taxon>
        <taxon>Sphingomonadales</taxon>
        <taxon>Erythrobacteraceae</taxon>
        <taxon>Aurantiacibacter</taxon>
    </lineage>
</organism>
<feature type="compositionally biased region" description="Low complexity" evidence="1">
    <location>
        <begin position="9"/>
        <end position="22"/>
    </location>
</feature>
<evidence type="ECO:0000313" key="3">
    <source>
        <dbReference type="Proteomes" id="UP000265366"/>
    </source>
</evidence>